<evidence type="ECO:0000256" key="5">
    <source>
        <dbReference type="ARBA" id="ARBA00035328"/>
    </source>
</evidence>
<name>L9JCT4_TUPCH</name>
<dbReference type="GO" id="GO:0022625">
    <property type="term" value="C:cytosolic large ribosomal subunit"/>
    <property type="evidence" value="ECO:0007669"/>
    <property type="project" value="TreeGrafter"/>
</dbReference>
<feature type="region of interest" description="Disordered" evidence="6">
    <location>
        <begin position="161"/>
        <end position="183"/>
    </location>
</feature>
<proteinExistence type="inferred from homology"/>
<dbReference type="Proteomes" id="UP000011518">
    <property type="component" value="Unassembled WGS sequence"/>
</dbReference>
<dbReference type="InterPro" id="IPR002673">
    <property type="entry name" value="Ribosomal_eL29"/>
</dbReference>
<dbReference type="PANTHER" id="PTHR12884">
    <property type="entry name" value="60S RIBOSOMAL PROTEIN L29"/>
    <property type="match status" value="1"/>
</dbReference>
<reference evidence="8" key="2">
    <citation type="journal article" date="2013" name="Nat. Commun.">
        <title>Genome of the Chinese tree shrew.</title>
        <authorList>
            <person name="Fan Y."/>
            <person name="Huang Z.Y."/>
            <person name="Cao C.C."/>
            <person name="Chen C.S."/>
            <person name="Chen Y.X."/>
            <person name="Fan D.D."/>
            <person name="He J."/>
            <person name="Hou H.L."/>
            <person name="Hu L."/>
            <person name="Hu X.T."/>
            <person name="Jiang X.T."/>
            <person name="Lai R."/>
            <person name="Lang Y.S."/>
            <person name="Liang B."/>
            <person name="Liao S.G."/>
            <person name="Mu D."/>
            <person name="Ma Y.Y."/>
            <person name="Niu Y.Y."/>
            <person name="Sun X.Q."/>
            <person name="Xia J.Q."/>
            <person name="Xiao J."/>
            <person name="Xiong Z.Q."/>
            <person name="Xu L."/>
            <person name="Yang L."/>
            <person name="Zhang Y."/>
            <person name="Zhao W."/>
            <person name="Zhao X.D."/>
            <person name="Zheng Y.T."/>
            <person name="Zhou J.M."/>
            <person name="Zhu Y.B."/>
            <person name="Zhang G.J."/>
            <person name="Wang J."/>
            <person name="Yao Y.G."/>
        </authorList>
    </citation>
    <scope>NUCLEOTIDE SEQUENCE [LARGE SCALE GENOMIC DNA]</scope>
</reference>
<feature type="compositionally biased region" description="Polar residues" evidence="6">
    <location>
        <begin position="170"/>
        <end position="183"/>
    </location>
</feature>
<protein>
    <recommendedName>
        <fullName evidence="4">Large ribosomal subunit protein eL29</fullName>
    </recommendedName>
    <alternativeName>
        <fullName evidence="5">60S ribosomal protein L29</fullName>
    </alternativeName>
</protein>
<keyword evidence="3" id="KW-0687">Ribonucleoprotein</keyword>
<evidence type="ECO:0000256" key="1">
    <source>
        <dbReference type="ARBA" id="ARBA00010247"/>
    </source>
</evidence>
<dbReference type="PANTHER" id="PTHR12884:SF40">
    <property type="entry name" value="LARGE RIBOSOMAL SUBUNIT PROTEIN EL29"/>
    <property type="match status" value="1"/>
</dbReference>
<comment type="similarity">
    <text evidence="1">Belongs to the eukaryotic ribosomal protein eL29 family.</text>
</comment>
<evidence type="ECO:0000256" key="6">
    <source>
        <dbReference type="SAM" id="MobiDB-lite"/>
    </source>
</evidence>
<dbReference type="InParanoid" id="L9JCT4"/>
<accession>L9JCT4</accession>
<dbReference type="GO" id="GO:0003735">
    <property type="term" value="F:structural constituent of ribosome"/>
    <property type="evidence" value="ECO:0007669"/>
    <property type="project" value="InterPro"/>
</dbReference>
<reference evidence="8" key="1">
    <citation type="submission" date="2012-07" db="EMBL/GenBank/DDBJ databases">
        <title>Genome of the Chinese tree shrew, a rising model animal genetically related to primates.</title>
        <authorList>
            <person name="Zhang G."/>
            <person name="Fan Y."/>
            <person name="Yao Y."/>
            <person name="Huang Z."/>
        </authorList>
    </citation>
    <scope>NUCLEOTIDE SEQUENCE [LARGE SCALE GENOMIC DNA]</scope>
</reference>
<dbReference type="Gene3D" id="6.10.140.1730">
    <property type="match status" value="1"/>
</dbReference>
<evidence type="ECO:0000313" key="7">
    <source>
        <dbReference type="EMBL" id="ELW48163.1"/>
    </source>
</evidence>
<keyword evidence="2 7" id="KW-0689">Ribosomal protein</keyword>
<dbReference type="EMBL" id="KB321070">
    <property type="protein sequence ID" value="ELW48163.1"/>
    <property type="molecule type" value="Genomic_DNA"/>
</dbReference>
<dbReference type="GO" id="GO:0002181">
    <property type="term" value="P:cytoplasmic translation"/>
    <property type="evidence" value="ECO:0007669"/>
    <property type="project" value="TreeGrafter"/>
</dbReference>
<evidence type="ECO:0000256" key="2">
    <source>
        <dbReference type="ARBA" id="ARBA00022980"/>
    </source>
</evidence>
<gene>
    <name evidence="7" type="ORF">TREES_T100001032</name>
</gene>
<evidence type="ECO:0000256" key="4">
    <source>
        <dbReference type="ARBA" id="ARBA00035222"/>
    </source>
</evidence>
<sequence>MATARAGQARDVCNHVGLTFLWVSASLVAVDFGADMAKSKNHTTHNQSQKWHTNGIKKPQSQRYESLKGVDPKFLRNMRFAKKHNRKGLKKMQTNNAKAMSAGVEAIKTLVKLKEVQKGVPKGNSCKLSHLAYIAYPKLGKHPVKICSPFVAKVLKRTDKQIHPKKNTTDKTSQLPRQHGLSTDLGQTLNSCAELQPSLSHSLRLCKRSGEIHQSHYED</sequence>
<organism evidence="7 8">
    <name type="scientific">Tupaia chinensis</name>
    <name type="common">Chinese tree shrew</name>
    <name type="synonym">Tupaia belangeri chinensis</name>
    <dbReference type="NCBI Taxonomy" id="246437"/>
    <lineage>
        <taxon>Eukaryota</taxon>
        <taxon>Metazoa</taxon>
        <taxon>Chordata</taxon>
        <taxon>Craniata</taxon>
        <taxon>Vertebrata</taxon>
        <taxon>Euteleostomi</taxon>
        <taxon>Mammalia</taxon>
        <taxon>Eutheria</taxon>
        <taxon>Euarchontoglires</taxon>
        <taxon>Scandentia</taxon>
        <taxon>Tupaiidae</taxon>
        <taxon>Tupaia</taxon>
    </lineage>
</organism>
<evidence type="ECO:0000313" key="8">
    <source>
        <dbReference type="Proteomes" id="UP000011518"/>
    </source>
</evidence>
<dbReference type="Pfam" id="PF01779">
    <property type="entry name" value="Ribosomal_L29e"/>
    <property type="match status" value="1"/>
</dbReference>
<keyword evidence="8" id="KW-1185">Reference proteome</keyword>
<dbReference type="STRING" id="246437.L9JCT4"/>
<dbReference type="AlphaFoldDB" id="L9JCT4"/>
<evidence type="ECO:0000256" key="3">
    <source>
        <dbReference type="ARBA" id="ARBA00023274"/>
    </source>
</evidence>